<keyword evidence="2" id="KW-1185">Reference proteome</keyword>
<evidence type="ECO:0000313" key="2">
    <source>
        <dbReference type="Proteomes" id="UP000282454"/>
    </source>
</evidence>
<comment type="caution">
    <text evidence="1">The sequence shown here is derived from an EMBL/GenBank/DDBJ whole genome shotgun (WGS) entry which is preliminary data.</text>
</comment>
<accession>A0A421AV63</accession>
<reference evidence="1 2" key="1">
    <citation type="submission" date="2018-10" db="EMBL/GenBank/DDBJ databases">
        <title>Genomic Encyclopedia of Archaeal and Bacterial Type Strains, Phase II (KMG-II): from individual species to whole genera.</title>
        <authorList>
            <person name="Goeker M."/>
        </authorList>
    </citation>
    <scope>NUCLEOTIDE SEQUENCE [LARGE SCALE GENOMIC DNA]</scope>
    <source>
        <strain evidence="1 2">DSM 45657</strain>
    </source>
</reference>
<organism evidence="1 2">
    <name type="scientific">Actinokineospora cianjurensis</name>
    <dbReference type="NCBI Taxonomy" id="585224"/>
    <lineage>
        <taxon>Bacteria</taxon>
        <taxon>Bacillati</taxon>
        <taxon>Actinomycetota</taxon>
        <taxon>Actinomycetes</taxon>
        <taxon>Pseudonocardiales</taxon>
        <taxon>Pseudonocardiaceae</taxon>
        <taxon>Actinokineospora</taxon>
    </lineage>
</organism>
<dbReference type="EMBL" id="RCDD01000009">
    <property type="protein sequence ID" value="RLK53979.1"/>
    <property type="molecule type" value="Genomic_DNA"/>
</dbReference>
<gene>
    <name evidence="1" type="ORF">CLV68_6361</name>
</gene>
<evidence type="ECO:0000313" key="1">
    <source>
        <dbReference type="EMBL" id="RLK53979.1"/>
    </source>
</evidence>
<dbReference type="Proteomes" id="UP000282454">
    <property type="component" value="Unassembled WGS sequence"/>
</dbReference>
<sequence>MDMVLDTSSSADAPQTPVGVWRGVVRHDGQTDDYTISFAQDGTIALRTSATVGTGTWVAGQAGRFTYALTETFTEASGHAGRIQAEVESRIEGAAISGAGTARIYSADGALVHTTRAEITGERVGARPAAWHEVG</sequence>
<proteinExistence type="predicted"/>
<dbReference type="OrthoDB" id="4254043at2"/>
<name>A0A421AV63_9PSEU</name>
<dbReference type="AlphaFoldDB" id="A0A421AV63"/>
<protein>
    <submittedName>
        <fullName evidence="1">Uncharacterized protein</fullName>
    </submittedName>
</protein>
<dbReference type="RefSeq" id="WP_121394623.1">
    <property type="nucleotide sequence ID" value="NZ_RCDD01000009.1"/>
</dbReference>